<proteinExistence type="predicted"/>
<dbReference type="InterPro" id="IPR006447">
    <property type="entry name" value="Myb_dom_plants"/>
</dbReference>
<dbReference type="Proteomes" id="UP000017836">
    <property type="component" value="Unassembled WGS sequence"/>
</dbReference>
<dbReference type="FunFam" id="1.10.10.60:FF:000002">
    <property type="entry name" value="Myb family transcription factor"/>
    <property type="match status" value="1"/>
</dbReference>
<keyword evidence="2" id="KW-0804">Transcription</keyword>
<keyword evidence="1" id="KW-0805">Transcription regulation</keyword>
<dbReference type="SUPFAM" id="SSF46689">
    <property type="entry name" value="Homeodomain-like"/>
    <property type="match status" value="1"/>
</dbReference>
<dbReference type="HOGENOM" id="CLU_166369_0_0_1"/>
<evidence type="ECO:0000313" key="6">
    <source>
        <dbReference type="EMBL" id="ERN17413.1"/>
    </source>
</evidence>
<evidence type="ECO:0000259" key="5">
    <source>
        <dbReference type="PROSITE" id="PS51294"/>
    </source>
</evidence>
<dbReference type="NCBIfam" id="TIGR01557">
    <property type="entry name" value="myb_SHAQKYF"/>
    <property type="match status" value="1"/>
</dbReference>
<dbReference type="EMBL" id="KI392350">
    <property type="protein sequence ID" value="ERN17413.1"/>
    <property type="molecule type" value="Genomic_DNA"/>
</dbReference>
<evidence type="ECO:0000256" key="4">
    <source>
        <dbReference type="SAM" id="MobiDB-lite"/>
    </source>
</evidence>
<gene>
    <name evidence="6" type="ORF">AMTR_s00037p00221530</name>
</gene>
<name>U5DAI6_AMBTC</name>
<dbReference type="PANTHER" id="PTHR31314">
    <property type="entry name" value="MYB FAMILY TRANSCRIPTION FACTOR PHL7-LIKE"/>
    <property type="match status" value="1"/>
</dbReference>
<dbReference type="PANTHER" id="PTHR31314:SF175">
    <property type="entry name" value="HTH MYB-TYPE DOMAIN-CONTAINING PROTEIN"/>
    <property type="match status" value="1"/>
</dbReference>
<reference evidence="7" key="1">
    <citation type="journal article" date="2013" name="Science">
        <title>The Amborella genome and the evolution of flowering plants.</title>
        <authorList>
            <consortium name="Amborella Genome Project"/>
        </authorList>
    </citation>
    <scope>NUCLEOTIDE SEQUENCE [LARGE SCALE GENOMIC DNA]</scope>
</reference>
<dbReference type="Gramene" id="ERN17413">
    <property type="protein sequence ID" value="ERN17413"/>
    <property type="gene ID" value="AMTR_s00037p00221530"/>
</dbReference>
<keyword evidence="7" id="KW-1185">Reference proteome</keyword>
<evidence type="ECO:0000256" key="1">
    <source>
        <dbReference type="ARBA" id="ARBA00023015"/>
    </source>
</evidence>
<dbReference type="InterPro" id="IPR009057">
    <property type="entry name" value="Homeodomain-like_sf"/>
</dbReference>
<organism evidence="6 7">
    <name type="scientific">Amborella trichopoda</name>
    <dbReference type="NCBI Taxonomy" id="13333"/>
    <lineage>
        <taxon>Eukaryota</taxon>
        <taxon>Viridiplantae</taxon>
        <taxon>Streptophyta</taxon>
        <taxon>Embryophyta</taxon>
        <taxon>Tracheophyta</taxon>
        <taxon>Spermatophyta</taxon>
        <taxon>Magnoliopsida</taxon>
        <taxon>Amborellales</taxon>
        <taxon>Amborellaceae</taxon>
        <taxon>Amborella</taxon>
    </lineage>
</organism>
<dbReference type="Pfam" id="PF00249">
    <property type="entry name" value="Myb_DNA-binding"/>
    <property type="match status" value="1"/>
</dbReference>
<evidence type="ECO:0000313" key="7">
    <source>
        <dbReference type="Proteomes" id="UP000017836"/>
    </source>
</evidence>
<dbReference type="AlphaFoldDB" id="U5DAI6"/>
<dbReference type="GO" id="GO:0003677">
    <property type="term" value="F:DNA binding"/>
    <property type="evidence" value="ECO:0007669"/>
    <property type="project" value="InterPro"/>
</dbReference>
<feature type="domain" description="HTH myb-type" evidence="5">
    <location>
        <begin position="48"/>
        <end position="108"/>
    </location>
</feature>
<sequence>MENSRKRAGSSTEEEMETQQTIKSSSSENNSVGEDSSRPSGSVRQYIRSKMPRLRWTAELHHSFVNAVERLGGQSKATPKLVLQIMDVKGLTIAHVKSHLQMYRSMKNDDNGNLHAPCDA</sequence>
<accession>U5DAI6</accession>
<dbReference type="STRING" id="13333.U5DAI6"/>
<feature type="compositionally biased region" description="Polar residues" evidence="4">
    <location>
        <begin position="22"/>
        <end position="43"/>
    </location>
</feature>
<dbReference type="PROSITE" id="PS51294">
    <property type="entry name" value="HTH_MYB"/>
    <property type="match status" value="1"/>
</dbReference>
<evidence type="ECO:0000256" key="2">
    <source>
        <dbReference type="ARBA" id="ARBA00023163"/>
    </source>
</evidence>
<dbReference type="InterPro" id="IPR001005">
    <property type="entry name" value="SANT/Myb"/>
</dbReference>
<dbReference type="InterPro" id="IPR046955">
    <property type="entry name" value="PHR1-like"/>
</dbReference>
<dbReference type="OMA" id="DCESKTR"/>
<evidence type="ECO:0000256" key="3">
    <source>
        <dbReference type="ARBA" id="ARBA00023242"/>
    </source>
</evidence>
<protein>
    <recommendedName>
        <fullName evidence="5">HTH myb-type domain-containing protein</fullName>
    </recommendedName>
</protein>
<dbReference type="Gene3D" id="1.10.10.60">
    <property type="entry name" value="Homeodomain-like"/>
    <property type="match status" value="1"/>
</dbReference>
<keyword evidence="3" id="KW-0539">Nucleus</keyword>
<feature type="region of interest" description="Disordered" evidence="4">
    <location>
        <begin position="1"/>
        <end position="45"/>
    </location>
</feature>
<dbReference type="eggNOG" id="ENOG502RM8S">
    <property type="taxonomic scope" value="Eukaryota"/>
</dbReference>
<dbReference type="GO" id="GO:0003700">
    <property type="term" value="F:DNA-binding transcription factor activity"/>
    <property type="evidence" value="ECO:0007669"/>
    <property type="project" value="InterPro"/>
</dbReference>
<dbReference type="InterPro" id="IPR017930">
    <property type="entry name" value="Myb_dom"/>
</dbReference>